<accession>A0A6B2LBL1</accession>
<dbReference type="AlphaFoldDB" id="A0A6B2LBL1"/>
<dbReference type="InterPro" id="IPR002018">
    <property type="entry name" value="CarbesteraseB"/>
</dbReference>
<dbReference type="Gene3D" id="3.40.50.1820">
    <property type="entry name" value="alpha/beta hydrolase"/>
    <property type="match status" value="1"/>
</dbReference>
<name>A0A6B2LBL1_9EUKA</name>
<dbReference type="EMBL" id="GIBP01005395">
    <property type="protein sequence ID" value="NDV34364.1"/>
    <property type="molecule type" value="Transcribed_RNA"/>
</dbReference>
<dbReference type="InterPro" id="IPR029058">
    <property type="entry name" value="AB_hydrolase_fold"/>
</dbReference>
<evidence type="ECO:0000313" key="2">
    <source>
        <dbReference type="EMBL" id="NDV34364.1"/>
    </source>
</evidence>
<organism evidence="2">
    <name type="scientific">Arcella intermedia</name>
    <dbReference type="NCBI Taxonomy" id="1963864"/>
    <lineage>
        <taxon>Eukaryota</taxon>
        <taxon>Amoebozoa</taxon>
        <taxon>Tubulinea</taxon>
        <taxon>Elardia</taxon>
        <taxon>Arcellinida</taxon>
        <taxon>Sphaerothecina</taxon>
        <taxon>Arcellidae</taxon>
        <taxon>Arcella</taxon>
    </lineage>
</organism>
<dbReference type="SUPFAM" id="SSF53474">
    <property type="entry name" value="alpha/beta-Hydrolases"/>
    <property type="match status" value="1"/>
</dbReference>
<reference evidence="2" key="1">
    <citation type="journal article" date="2020" name="J. Eukaryot. Microbiol.">
        <title>De novo Sequencing, Assembly and Annotation of the Transcriptome for the Free-Living Testate Amoeba Arcella intermedia.</title>
        <authorList>
            <person name="Ribeiro G.M."/>
            <person name="Porfirio-Sousa A.L."/>
            <person name="Maurer-Alcala X.X."/>
            <person name="Katz L.A."/>
            <person name="Lahr D.J.G."/>
        </authorList>
    </citation>
    <scope>NUCLEOTIDE SEQUENCE</scope>
</reference>
<dbReference type="PANTHER" id="PTHR45570">
    <property type="entry name" value="CARBOXYLIC ESTER HYDROLASE"/>
    <property type="match status" value="1"/>
</dbReference>
<protein>
    <recommendedName>
        <fullName evidence="1">Carboxylesterase type B domain-containing protein</fullName>
    </recommendedName>
</protein>
<dbReference type="Pfam" id="PF00135">
    <property type="entry name" value="COesterase"/>
    <property type="match status" value="1"/>
</dbReference>
<proteinExistence type="predicted"/>
<sequence>MQSDPLPIPERETADASAYGKQFVDQLECNDLDCLRSKTIEEILEVQGSLLDNININHPLAMFLPLVPTIDGTTIPFHFFDAMEKGLWNRVPIIIGADSEDGRPFVYETANFTVNAIEYEAFVLLLFGMDAVSVTEYYPPNLTGDSRDMLSTLITHYIFECPARYVENLIYSHSPSIPIWLYQWDHPVSAVLWGPDWYCWGRVCHSSEVPYEFASQQILNLVNFTAEEKNLSHSIMGHFTNFARTGNPNVGPYQPSLQWPLWDPKNLLSLHFTVPQNTIQQALLSNYCDFFDTIQYRHGW</sequence>
<evidence type="ECO:0000259" key="1">
    <source>
        <dbReference type="Pfam" id="PF00135"/>
    </source>
</evidence>
<feature type="domain" description="Carboxylesterase type B" evidence="1">
    <location>
        <begin position="16"/>
        <end position="290"/>
    </location>
</feature>
<dbReference type="PANTHER" id="PTHR45570:SF1">
    <property type="entry name" value="CARBOXYLIC ESTER HYDROLASE"/>
    <property type="match status" value="1"/>
</dbReference>